<proteinExistence type="inferred from homology"/>
<feature type="transmembrane region" description="Helical" evidence="8">
    <location>
        <begin position="65"/>
        <end position="84"/>
    </location>
</feature>
<dbReference type="InterPro" id="IPR000515">
    <property type="entry name" value="MetI-like"/>
</dbReference>
<gene>
    <name evidence="10" type="ORF">CEJ45_07100</name>
</gene>
<evidence type="ECO:0000256" key="5">
    <source>
        <dbReference type="ARBA" id="ARBA00022692"/>
    </source>
</evidence>
<keyword evidence="6 8" id="KW-1133">Transmembrane helix</keyword>
<dbReference type="InterPro" id="IPR035906">
    <property type="entry name" value="MetI-like_sf"/>
</dbReference>
<feature type="transmembrane region" description="Helical" evidence="8">
    <location>
        <begin position="230"/>
        <end position="249"/>
    </location>
</feature>
<dbReference type="GO" id="GO:0055085">
    <property type="term" value="P:transmembrane transport"/>
    <property type="evidence" value="ECO:0007669"/>
    <property type="project" value="InterPro"/>
</dbReference>
<feature type="transmembrane region" description="Helical" evidence="8">
    <location>
        <begin position="176"/>
        <end position="198"/>
    </location>
</feature>
<keyword evidence="7 8" id="KW-0472">Membrane</keyword>
<dbReference type="AlphaFoldDB" id="A0A225SWK0"/>
<feature type="transmembrane region" description="Helical" evidence="8">
    <location>
        <begin position="129"/>
        <end position="149"/>
    </location>
</feature>
<reference evidence="10 11" key="1">
    <citation type="journal article" date="2010" name="Int. J. Syst. Evol. Microbiol.">
        <title>Reclassification of Herbaspirillum putei as a later heterotypic synonym of Herbaspirillum huttiense, with the description of H. huttiense subsp. huttiense subsp. nov. and H. huttiense subsp. putei subsp. nov., comb. nov., and description of Herbaspirillum aquaticum sp. nov.</title>
        <authorList>
            <person name="Dobritsa A.P."/>
            <person name="Reddy M.C."/>
            <person name="Samadpour M."/>
        </authorList>
    </citation>
    <scope>NUCLEOTIDE SEQUENCE [LARGE SCALE GENOMIC DNA]</scope>
    <source>
        <strain evidence="10 11">IEH 4430</strain>
    </source>
</reference>
<keyword evidence="3" id="KW-1003">Cell membrane</keyword>
<keyword evidence="2 8" id="KW-0813">Transport</keyword>
<evidence type="ECO:0000259" key="9">
    <source>
        <dbReference type="PROSITE" id="PS50928"/>
    </source>
</evidence>
<sequence length="259" mass="27944">MKQGLFPRVVLWAVMLFLLGPFIIVFLAGFSGGETLAFPPPSYSLRWIVSVLQAEEFRQAFGTSLQIGLLATVIALLLGVPVAYAMSRMPPPGMAVIKQVLTSPLIIPAMLVGLGLLRHFVLLVDAPVFLGLLIGHVGLLTPYAVRVVYSSLANLRVDIEEAAITLGATRMQTFRLVVLPNIRGAVIAAFFLAFVTSFNQVPVSLFLTGPGISTLPIEMLGHMENSFDPSIAALSTLLVLFTMAFVLVTEKVLGISKYM</sequence>
<organism evidence="10 11">
    <name type="scientific">Herbaspirillum aquaticum</name>
    <dbReference type="NCBI Taxonomy" id="568783"/>
    <lineage>
        <taxon>Bacteria</taxon>
        <taxon>Pseudomonadati</taxon>
        <taxon>Pseudomonadota</taxon>
        <taxon>Betaproteobacteria</taxon>
        <taxon>Burkholderiales</taxon>
        <taxon>Oxalobacteraceae</taxon>
        <taxon>Herbaspirillum</taxon>
    </lineage>
</organism>
<dbReference type="GO" id="GO:0005886">
    <property type="term" value="C:plasma membrane"/>
    <property type="evidence" value="ECO:0007669"/>
    <property type="project" value="UniProtKB-SubCell"/>
</dbReference>
<protein>
    <submittedName>
        <fullName evidence="10">Spermidine/putrescine ABC transporter ATP-binding protein</fullName>
    </submittedName>
</protein>
<dbReference type="PANTHER" id="PTHR43357">
    <property type="entry name" value="INNER MEMBRANE ABC TRANSPORTER PERMEASE PROTEIN YDCV"/>
    <property type="match status" value="1"/>
</dbReference>
<keyword evidence="10" id="KW-0547">Nucleotide-binding</keyword>
<evidence type="ECO:0000256" key="2">
    <source>
        <dbReference type="ARBA" id="ARBA00022448"/>
    </source>
</evidence>
<evidence type="ECO:0000313" key="10">
    <source>
        <dbReference type="EMBL" id="OWY35573.1"/>
    </source>
</evidence>
<accession>A0A225SWK0</accession>
<evidence type="ECO:0000256" key="4">
    <source>
        <dbReference type="ARBA" id="ARBA00022519"/>
    </source>
</evidence>
<keyword evidence="11" id="KW-1185">Reference proteome</keyword>
<keyword evidence="5 8" id="KW-0812">Transmembrane</keyword>
<dbReference type="PROSITE" id="PS50928">
    <property type="entry name" value="ABC_TM1"/>
    <property type="match status" value="1"/>
</dbReference>
<comment type="similarity">
    <text evidence="8">Belongs to the binding-protein-dependent transport system permease family.</text>
</comment>
<comment type="caution">
    <text evidence="10">The sequence shown here is derived from an EMBL/GenBank/DDBJ whole genome shotgun (WGS) entry which is preliminary data.</text>
</comment>
<comment type="subcellular location">
    <subcellularLocation>
        <location evidence="1">Cell inner membrane</location>
        <topology evidence="1">Multi-pass membrane protein</topology>
    </subcellularLocation>
    <subcellularLocation>
        <location evidence="8">Cell membrane</location>
        <topology evidence="8">Multi-pass membrane protein</topology>
    </subcellularLocation>
</comment>
<feature type="transmembrane region" description="Helical" evidence="8">
    <location>
        <begin position="96"/>
        <end position="117"/>
    </location>
</feature>
<dbReference type="Proteomes" id="UP000214747">
    <property type="component" value="Unassembled WGS sequence"/>
</dbReference>
<keyword evidence="10" id="KW-0067">ATP-binding</keyword>
<evidence type="ECO:0000256" key="7">
    <source>
        <dbReference type="ARBA" id="ARBA00023136"/>
    </source>
</evidence>
<evidence type="ECO:0000256" key="3">
    <source>
        <dbReference type="ARBA" id="ARBA00022475"/>
    </source>
</evidence>
<dbReference type="GO" id="GO:0005524">
    <property type="term" value="F:ATP binding"/>
    <property type="evidence" value="ECO:0007669"/>
    <property type="project" value="UniProtKB-KW"/>
</dbReference>
<dbReference type="SUPFAM" id="SSF161098">
    <property type="entry name" value="MetI-like"/>
    <property type="match status" value="1"/>
</dbReference>
<dbReference type="EMBL" id="NJGV01000005">
    <property type="protein sequence ID" value="OWY35573.1"/>
    <property type="molecule type" value="Genomic_DNA"/>
</dbReference>
<dbReference type="CDD" id="cd06261">
    <property type="entry name" value="TM_PBP2"/>
    <property type="match status" value="1"/>
</dbReference>
<evidence type="ECO:0000313" key="11">
    <source>
        <dbReference type="Proteomes" id="UP000214747"/>
    </source>
</evidence>
<dbReference type="PANTHER" id="PTHR43357:SF4">
    <property type="entry name" value="INNER MEMBRANE ABC TRANSPORTER PERMEASE PROTEIN YDCV"/>
    <property type="match status" value="1"/>
</dbReference>
<feature type="domain" description="ABC transmembrane type-1" evidence="9">
    <location>
        <begin position="61"/>
        <end position="249"/>
    </location>
</feature>
<dbReference type="Gene3D" id="1.10.3720.10">
    <property type="entry name" value="MetI-like"/>
    <property type="match status" value="1"/>
</dbReference>
<evidence type="ECO:0000256" key="6">
    <source>
        <dbReference type="ARBA" id="ARBA00022989"/>
    </source>
</evidence>
<dbReference type="RefSeq" id="WP_088754461.1">
    <property type="nucleotide sequence ID" value="NZ_JARJFG010000037.1"/>
</dbReference>
<keyword evidence="4" id="KW-0997">Cell inner membrane</keyword>
<dbReference type="Pfam" id="PF00528">
    <property type="entry name" value="BPD_transp_1"/>
    <property type="match status" value="1"/>
</dbReference>
<feature type="transmembrane region" description="Helical" evidence="8">
    <location>
        <begin position="9"/>
        <end position="30"/>
    </location>
</feature>
<evidence type="ECO:0000256" key="1">
    <source>
        <dbReference type="ARBA" id="ARBA00004429"/>
    </source>
</evidence>
<name>A0A225SWK0_9BURK</name>
<evidence type="ECO:0000256" key="8">
    <source>
        <dbReference type="RuleBase" id="RU363032"/>
    </source>
</evidence>